<comment type="caution">
    <text evidence="2">The sequence shown here is derived from an EMBL/GenBank/DDBJ whole genome shotgun (WGS) entry which is preliminary data.</text>
</comment>
<name>A0A9D4AP70_9ROSI</name>
<organism evidence="2 3">
    <name type="scientific">Gossypium stocksii</name>
    <dbReference type="NCBI Taxonomy" id="47602"/>
    <lineage>
        <taxon>Eukaryota</taxon>
        <taxon>Viridiplantae</taxon>
        <taxon>Streptophyta</taxon>
        <taxon>Embryophyta</taxon>
        <taxon>Tracheophyta</taxon>
        <taxon>Spermatophyta</taxon>
        <taxon>Magnoliopsida</taxon>
        <taxon>eudicotyledons</taxon>
        <taxon>Gunneridae</taxon>
        <taxon>Pentapetalae</taxon>
        <taxon>rosids</taxon>
        <taxon>malvids</taxon>
        <taxon>Malvales</taxon>
        <taxon>Malvaceae</taxon>
        <taxon>Malvoideae</taxon>
        <taxon>Gossypium</taxon>
    </lineage>
</organism>
<dbReference type="EMBL" id="JAIQCV010000001">
    <property type="protein sequence ID" value="KAH1131539.1"/>
    <property type="molecule type" value="Genomic_DNA"/>
</dbReference>
<keyword evidence="3" id="KW-1185">Reference proteome</keyword>
<reference evidence="2 3" key="1">
    <citation type="journal article" date="2021" name="Plant Biotechnol. J.">
        <title>Multi-omics assisted identification of the key and species-specific regulatory components of drought-tolerant mechanisms in Gossypium stocksii.</title>
        <authorList>
            <person name="Yu D."/>
            <person name="Ke L."/>
            <person name="Zhang D."/>
            <person name="Wu Y."/>
            <person name="Sun Y."/>
            <person name="Mei J."/>
            <person name="Sun J."/>
            <person name="Sun Y."/>
        </authorList>
    </citation>
    <scope>NUCLEOTIDE SEQUENCE [LARGE SCALE GENOMIC DNA]</scope>
    <source>
        <strain evidence="3">cv. E1</strain>
        <tissue evidence="2">Leaf</tissue>
    </source>
</reference>
<evidence type="ECO:0000313" key="2">
    <source>
        <dbReference type="EMBL" id="KAH1131539.1"/>
    </source>
</evidence>
<gene>
    <name evidence="2" type="ORF">J1N35_002917</name>
</gene>
<protein>
    <submittedName>
        <fullName evidence="2">Uncharacterized protein</fullName>
    </submittedName>
</protein>
<feature type="compositionally biased region" description="Acidic residues" evidence="1">
    <location>
        <begin position="90"/>
        <end position="104"/>
    </location>
</feature>
<feature type="region of interest" description="Disordered" evidence="1">
    <location>
        <begin position="81"/>
        <end position="104"/>
    </location>
</feature>
<proteinExistence type="predicted"/>
<evidence type="ECO:0000313" key="3">
    <source>
        <dbReference type="Proteomes" id="UP000828251"/>
    </source>
</evidence>
<evidence type="ECO:0000256" key="1">
    <source>
        <dbReference type="SAM" id="MobiDB-lite"/>
    </source>
</evidence>
<dbReference type="Proteomes" id="UP000828251">
    <property type="component" value="Unassembled WGS sequence"/>
</dbReference>
<accession>A0A9D4AP70</accession>
<dbReference type="AlphaFoldDB" id="A0A9D4AP70"/>
<sequence>MEYPTPTRHSVSGCDMHLSGSMFDARNTYWGMTSTSSGWQSKSDWRRCETSTMRMMYSLQHPPTRGPQASLNGAEIVLFSEPEPVPTITEDVEGGSDDDDDKDP</sequence>